<protein>
    <submittedName>
        <fullName evidence="1">Uncharacterized protein</fullName>
    </submittedName>
</protein>
<gene>
    <name evidence="1" type="ORF">K6V98_03475</name>
</gene>
<comment type="caution">
    <text evidence="1">The sequence shown here is derived from an EMBL/GenBank/DDBJ whole genome shotgun (WGS) entry which is preliminary data.</text>
</comment>
<dbReference type="Proteomes" id="UP000700908">
    <property type="component" value="Unassembled WGS sequence"/>
</dbReference>
<keyword evidence="2" id="KW-1185">Reference proteome</keyword>
<evidence type="ECO:0000313" key="2">
    <source>
        <dbReference type="Proteomes" id="UP000700908"/>
    </source>
</evidence>
<evidence type="ECO:0000313" key="1">
    <source>
        <dbReference type="EMBL" id="MBY4797422.1"/>
    </source>
</evidence>
<dbReference type="EMBL" id="JAIMFO010000005">
    <property type="protein sequence ID" value="MBY4797422.1"/>
    <property type="molecule type" value="Genomic_DNA"/>
</dbReference>
<organism evidence="1 2">
    <name type="scientific">Collinsella ureilytica</name>
    <dbReference type="NCBI Taxonomy" id="2869515"/>
    <lineage>
        <taxon>Bacteria</taxon>
        <taxon>Bacillati</taxon>
        <taxon>Actinomycetota</taxon>
        <taxon>Coriobacteriia</taxon>
        <taxon>Coriobacteriales</taxon>
        <taxon>Coriobacteriaceae</taxon>
        <taxon>Collinsella</taxon>
    </lineage>
</organism>
<accession>A0ABS7MJI3</accession>
<sequence length="101" mass="11135">MTWFSVQGNKGGQDWNTLSSLLGHFSRQGINPAPEEGSQKVMPPEVSIGETYEVQGYEVTVHSIQISRDLGALPLVPVEDMHLLRDDPAELDSEGSFLDDH</sequence>
<proteinExistence type="predicted"/>
<dbReference type="RefSeq" id="WP_222199140.1">
    <property type="nucleotide sequence ID" value="NZ_JAIMFO010000005.1"/>
</dbReference>
<reference evidence="1 2" key="1">
    <citation type="submission" date="2021-08" db="EMBL/GenBank/DDBJ databases">
        <title>Collinsella faecalis sp. nov. isolated from swine faeces.</title>
        <authorList>
            <person name="Oh B.S."/>
            <person name="Lee J.H."/>
        </authorList>
    </citation>
    <scope>NUCLEOTIDE SEQUENCE [LARGE SCALE GENOMIC DNA]</scope>
    <source>
        <strain evidence="1 2">AGMB00827</strain>
    </source>
</reference>
<name>A0ABS7MJI3_9ACTN</name>